<feature type="region of interest" description="Disordered" evidence="1">
    <location>
        <begin position="51"/>
        <end position="91"/>
    </location>
</feature>
<dbReference type="EMBL" id="BSUZ01000001">
    <property type="protein sequence ID" value="GMA87254.1"/>
    <property type="molecule type" value="Genomic_DNA"/>
</dbReference>
<accession>A0ABQ6JHF3</accession>
<keyword evidence="3" id="KW-1185">Reference proteome</keyword>
<evidence type="ECO:0000313" key="3">
    <source>
        <dbReference type="Proteomes" id="UP001157017"/>
    </source>
</evidence>
<dbReference type="Proteomes" id="UP001157017">
    <property type="component" value="Unassembled WGS sequence"/>
</dbReference>
<protein>
    <submittedName>
        <fullName evidence="2">Uncharacterized protein</fullName>
    </submittedName>
</protein>
<proteinExistence type="predicted"/>
<reference evidence="3" key="1">
    <citation type="journal article" date="2019" name="Int. J. Syst. Evol. Microbiol.">
        <title>The Global Catalogue of Microorganisms (GCM) 10K type strain sequencing project: providing services to taxonomists for standard genome sequencing and annotation.</title>
        <authorList>
            <consortium name="The Broad Institute Genomics Platform"/>
            <consortium name="The Broad Institute Genome Sequencing Center for Infectious Disease"/>
            <person name="Wu L."/>
            <person name="Ma J."/>
        </authorList>
    </citation>
    <scope>NUCLEOTIDE SEQUENCE [LARGE SCALE GENOMIC DNA]</scope>
    <source>
        <strain evidence="3">NBRC 108730</strain>
    </source>
</reference>
<gene>
    <name evidence="2" type="ORF">GCM10025868_25040</name>
</gene>
<evidence type="ECO:0000313" key="2">
    <source>
        <dbReference type="EMBL" id="GMA87254.1"/>
    </source>
</evidence>
<evidence type="ECO:0000256" key="1">
    <source>
        <dbReference type="SAM" id="MobiDB-lite"/>
    </source>
</evidence>
<feature type="compositionally biased region" description="Basic and acidic residues" evidence="1">
    <location>
        <begin position="77"/>
        <end position="91"/>
    </location>
</feature>
<name>A0ABQ6JHF3_9ACTN</name>
<organism evidence="2 3">
    <name type="scientific">Angustibacter aerolatus</name>
    <dbReference type="NCBI Taxonomy" id="1162965"/>
    <lineage>
        <taxon>Bacteria</taxon>
        <taxon>Bacillati</taxon>
        <taxon>Actinomycetota</taxon>
        <taxon>Actinomycetes</taxon>
        <taxon>Kineosporiales</taxon>
        <taxon>Kineosporiaceae</taxon>
    </lineage>
</organism>
<comment type="caution">
    <text evidence="2">The sequence shown here is derived from an EMBL/GenBank/DDBJ whole genome shotgun (WGS) entry which is preliminary data.</text>
</comment>
<sequence length="91" mass="10006">MSRSRLARALLDPRGDVDVVRRRRLVRCLLPVQGGGRPAVHLADVRAQPRQVPTGARGHGRLQRAGAQHVDQGRGIALERRQVQGAHGDLR</sequence>